<feature type="compositionally biased region" description="Pro residues" evidence="1">
    <location>
        <begin position="98"/>
        <end position="109"/>
    </location>
</feature>
<reference evidence="3 4" key="1">
    <citation type="submission" date="2022-06" db="EMBL/GenBank/DDBJ databases">
        <title>Endosaccharibacter gen. nov., sp. nov., endophytic bacteria isolated from sugarcane.</title>
        <authorList>
            <person name="Pitiwittayakul N."/>
            <person name="Yukphan P."/>
            <person name="Charoenyingcharoen P."/>
            <person name="Tanasupawat S."/>
        </authorList>
    </citation>
    <scope>NUCLEOTIDE SEQUENCE [LARGE SCALE GENOMIC DNA]</scope>
    <source>
        <strain evidence="3 4">KSS8</strain>
    </source>
</reference>
<accession>A0ABT1W5L7</accession>
<feature type="region of interest" description="Disordered" evidence="1">
    <location>
        <begin position="88"/>
        <end position="109"/>
    </location>
</feature>
<name>A0ABT1W5L7_9PROT</name>
<evidence type="ECO:0000256" key="2">
    <source>
        <dbReference type="SAM" id="SignalP"/>
    </source>
</evidence>
<evidence type="ECO:0000313" key="4">
    <source>
        <dbReference type="Proteomes" id="UP001524587"/>
    </source>
</evidence>
<proteinExistence type="predicted"/>
<protein>
    <submittedName>
        <fullName evidence="3">Uncharacterized protein</fullName>
    </submittedName>
</protein>
<dbReference type="EMBL" id="JAMSKV010000004">
    <property type="protein sequence ID" value="MCQ8278033.1"/>
    <property type="molecule type" value="Genomic_DNA"/>
</dbReference>
<dbReference type="RefSeq" id="WP_422863497.1">
    <property type="nucleotide sequence ID" value="NZ_JAMSKV010000004.1"/>
</dbReference>
<gene>
    <name evidence="3" type="ORF">NFI95_06185</name>
</gene>
<dbReference type="Proteomes" id="UP001524587">
    <property type="component" value="Unassembled WGS sequence"/>
</dbReference>
<comment type="caution">
    <text evidence="3">The sequence shown here is derived from an EMBL/GenBank/DDBJ whole genome shotgun (WGS) entry which is preliminary data.</text>
</comment>
<feature type="chain" id="PRO_5046191741" evidence="2">
    <location>
        <begin position="19"/>
        <end position="109"/>
    </location>
</feature>
<sequence length="109" mass="11494">MIAARLLPLFLLAGCAGGAVKQAGETDVACIHRLYDFPNRAVAFQNAVSECAGGRKPDLTGDKPFQIQASTDNIPFVARDKAGAPGLVVTGSRLPVPTDQPLPPQQQIR</sequence>
<evidence type="ECO:0000256" key="1">
    <source>
        <dbReference type="SAM" id="MobiDB-lite"/>
    </source>
</evidence>
<keyword evidence="2" id="KW-0732">Signal</keyword>
<keyword evidence="4" id="KW-1185">Reference proteome</keyword>
<feature type="signal peptide" evidence="2">
    <location>
        <begin position="1"/>
        <end position="18"/>
    </location>
</feature>
<organism evidence="3 4">
    <name type="scientific">Endosaccharibacter trunci</name>
    <dbReference type="NCBI Taxonomy" id="2812733"/>
    <lineage>
        <taxon>Bacteria</taxon>
        <taxon>Pseudomonadati</taxon>
        <taxon>Pseudomonadota</taxon>
        <taxon>Alphaproteobacteria</taxon>
        <taxon>Acetobacterales</taxon>
        <taxon>Acetobacteraceae</taxon>
        <taxon>Endosaccharibacter</taxon>
    </lineage>
</organism>
<evidence type="ECO:0000313" key="3">
    <source>
        <dbReference type="EMBL" id="MCQ8278033.1"/>
    </source>
</evidence>